<dbReference type="EMBL" id="BGPR01000159">
    <property type="protein sequence ID" value="GBM00653.1"/>
    <property type="molecule type" value="Genomic_DNA"/>
</dbReference>
<organism evidence="2 3">
    <name type="scientific">Araneus ventricosus</name>
    <name type="common">Orbweaver spider</name>
    <name type="synonym">Epeira ventricosa</name>
    <dbReference type="NCBI Taxonomy" id="182803"/>
    <lineage>
        <taxon>Eukaryota</taxon>
        <taxon>Metazoa</taxon>
        <taxon>Ecdysozoa</taxon>
        <taxon>Arthropoda</taxon>
        <taxon>Chelicerata</taxon>
        <taxon>Arachnida</taxon>
        <taxon>Araneae</taxon>
        <taxon>Araneomorphae</taxon>
        <taxon>Entelegynae</taxon>
        <taxon>Araneoidea</taxon>
        <taxon>Araneidae</taxon>
        <taxon>Araneus</taxon>
    </lineage>
</organism>
<protein>
    <submittedName>
        <fullName evidence="2">Transposable element Tcb1 transposase</fullName>
    </submittedName>
</protein>
<comment type="caution">
    <text evidence="2">The sequence shown here is derived from an EMBL/GenBank/DDBJ whole genome shotgun (WGS) entry which is preliminary data.</text>
</comment>
<dbReference type="Gene3D" id="3.30.420.10">
    <property type="entry name" value="Ribonuclease H-like superfamily/Ribonuclease H"/>
    <property type="match status" value="1"/>
</dbReference>
<reference evidence="2 3" key="1">
    <citation type="journal article" date="2019" name="Sci. Rep.">
        <title>Orb-weaving spider Araneus ventricosus genome elucidates the spidroin gene catalogue.</title>
        <authorList>
            <person name="Kono N."/>
            <person name="Nakamura H."/>
            <person name="Ohtoshi R."/>
            <person name="Moran D.A.P."/>
            <person name="Shinohara A."/>
            <person name="Yoshida Y."/>
            <person name="Fujiwara M."/>
            <person name="Mori M."/>
            <person name="Tomita M."/>
            <person name="Arakawa K."/>
        </authorList>
    </citation>
    <scope>NUCLEOTIDE SEQUENCE [LARGE SCALE GENOMIC DNA]</scope>
</reference>
<dbReference type="InterPro" id="IPR036397">
    <property type="entry name" value="RNaseH_sf"/>
</dbReference>
<sequence>MVWGCFAASGVGNLVFIENNMDQYKYINILKENFKISSPNLGIQNTFKFYQDNDPKHTALNVRLWPLYNCPKFIKTPPYSPDLNLIENVWHELKNRTRKYDISSKEPLKAALTEEWNKIEQSYTKKLVESMANRIKNAISAKEYPTKY</sequence>
<keyword evidence="3" id="KW-1185">Reference proteome</keyword>
<dbReference type="Proteomes" id="UP000499080">
    <property type="component" value="Unassembled WGS sequence"/>
</dbReference>
<dbReference type="OrthoDB" id="4843387at2759"/>
<dbReference type="AlphaFoldDB" id="A0A4Y2C8H6"/>
<dbReference type="GO" id="GO:0003676">
    <property type="term" value="F:nucleic acid binding"/>
    <property type="evidence" value="ECO:0007669"/>
    <property type="project" value="InterPro"/>
</dbReference>
<feature type="domain" description="Tc1-like transposase DDE" evidence="1">
    <location>
        <begin position="70"/>
        <end position="108"/>
    </location>
</feature>
<proteinExistence type="predicted"/>
<dbReference type="InterPro" id="IPR038717">
    <property type="entry name" value="Tc1-like_DDE_dom"/>
</dbReference>
<evidence type="ECO:0000259" key="1">
    <source>
        <dbReference type="Pfam" id="PF13358"/>
    </source>
</evidence>
<evidence type="ECO:0000313" key="2">
    <source>
        <dbReference type="EMBL" id="GBM00653.1"/>
    </source>
</evidence>
<accession>A0A4Y2C8H6</accession>
<evidence type="ECO:0000313" key="3">
    <source>
        <dbReference type="Proteomes" id="UP000499080"/>
    </source>
</evidence>
<dbReference type="Pfam" id="PF13358">
    <property type="entry name" value="DDE_3"/>
    <property type="match status" value="1"/>
</dbReference>
<name>A0A4Y2C8H6_ARAVE</name>
<gene>
    <name evidence="2" type="primary">TCB1_502</name>
    <name evidence="2" type="ORF">AVEN_118004_1</name>
</gene>